<dbReference type="Proteomes" id="UP001632038">
    <property type="component" value="Unassembled WGS sequence"/>
</dbReference>
<feature type="compositionally biased region" description="Acidic residues" evidence="1">
    <location>
        <begin position="10"/>
        <end position="20"/>
    </location>
</feature>
<name>A0ABD3DNA0_9LAMI</name>
<proteinExistence type="predicted"/>
<evidence type="ECO:0000313" key="3">
    <source>
        <dbReference type="Proteomes" id="UP001632038"/>
    </source>
</evidence>
<dbReference type="EMBL" id="JAVIJP010000016">
    <property type="protein sequence ID" value="KAL3643563.1"/>
    <property type="molecule type" value="Genomic_DNA"/>
</dbReference>
<evidence type="ECO:0000313" key="2">
    <source>
        <dbReference type="EMBL" id="KAL3643563.1"/>
    </source>
</evidence>
<accession>A0ABD3DNA0</accession>
<comment type="caution">
    <text evidence="2">The sequence shown here is derived from an EMBL/GenBank/DDBJ whole genome shotgun (WGS) entry which is preliminary data.</text>
</comment>
<reference evidence="3" key="1">
    <citation type="journal article" date="2024" name="IScience">
        <title>Strigolactones Initiate the Formation of Haustorium-like Structures in Castilleja.</title>
        <authorList>
            <person name="Buerger M."/>
            <person name="Peterson D."/>
            <person name="Chory J."/>
        </authorList>
    </citation>
    <scope>NUCLEOTIDE SEQUENCE [LARGE SCALE GENOMIC DNA]</scope>
</reference>
<keyword evidence="3" id="KW-1185">Reference proteome</keyword>
<dbReference type="AlphaFoldDB" id="A0ABD3DNA0"/>
<sequence length="143" mass="16400">MTTEERVSSDIEDSDADEHEVMDNPNGATVKVYVSPGNSQHFTPHCSPELTPSIGQVFENLETGIEFYRKYASTCGFDTRLPSQSLSLLVYHQRGLPLLRPLHRPTQRLSSRCYHHHQKHPLIDRSDNIDVTKLMQHKYSLLQ</sequence>
<evidence type="ECO:0000256" key="1">
    <source>
        <dbReference type="SAM" id="MobiDB-lite"/>
    </source>
</evidence>
<feature type="region of interest" description="Disordered" evidence="1">
    <location>
        <begin position="1"/>
        <end position="23"/>
    </location>
</feature>
<gene>
    <name evidence="2" type="ORF">CASFOL_014378</name>
</gene>
<organism evidence="2 3">
    <name type="scientific">Castilleja foliolosa</name>
    <dbReference type="NCBI Taxonomy" id="1961234"/>
    <lineage>
        <taxon>Eukaryota</taxon>
        <taxon>Viridiplantae</taxon>
        <taxon>Streptophyta</taxon>
        <taxon>Embryophyta</taxon>
        <taxon>Tracheophyta</taxon>
        <taxon>Spermatophyta</taxon>
        <taxon>Magnoliopsida</taxon>
        <taxon>eudicotyledons</taxon>
        <taxon>Gunneridae</taxon>
        <taxon>Pentapetalae</taxon>
        <taxon>asterids</taxon>
        <taxon>lamiids</taxon>
        <taxon>Lamiales</taxon>
        <taxon>Orobanchaceae</taxon>
        <taxon>Pedicularideae</taxon>
        <taxon>Castillejinae</taxon>
        <taxon>Castilleja</taxon>
    </lineage>
</organism>
<protein>
    <submittedName>
        <fullName evidence="2">Uncharacterized protein</fullName>
    </submittedName>
</protein>